<dbReference type="InterPro" id="IPR013499">
    <property type="entry name" value="TopoI_euk"/>
</dbReference>
<evidence type="ECO:0000256" key="9">
    <source>
        <dbReference type="SAM" id="MobiDB-lite"/>
    </source>
</evidence>
<dbReference type="GeneID" id="54581459"/>
<dbReference type="GO" id="GO:0006260">
    <property type="term" value="P:DNA replication"/>
    <property type="evidence" value="ECO:0007669"/>
    <property type="project" value="TreeGrafter"/>
</dbReference>
<dbReference type="InterPro" id="IPR011010">
    <property type="entry name" value="DNA_brk_join_enz"/>
</dbReference>
<gene>
    <name evidence="11" type="ORF">BU26DRAFT_515654</name>
</gene>
<dbReference type="InterPro" id="IPR036202">
    <property type="entry name" value="TopoI_DNA-bd_euk_N_sf"/>
</dbReference>
<keyword evidence="4 6" id="KW-0238">DNA-binding</keyword>
<reference evidence="11" key="1">
    <citation type="journal article" date="2020" name="Stud. Mycol.">
        <title>101 Dothideomycetes genomes: a test case for predicting lifestyles and emergence of pathogens.</title>
        <authorList>
            <person name="Haridas S."/>
            <person name="Albert R."/>
            <person name="Binder M."/>
            <person name="Bloem J."/>
            <person name="Labutti K."/>
            <person name="Salamov A."/>
            <person name="Andreopoulos B."/>
            <person name="Baker S."/>
            <person name="Barry K."/>
            <person name="Bills G."/>
            <person name="Bluhm B."/>
            <person name="Cannon C."/>
            <person name="Castanera R."/>
            <person name="Culley D."/>
            <person name="Daum C."/>
            <person name="Ezra D."/>
            <person name="Gonzalez J."/>
            <person name="Henrissat B."/>
            <person name="Kuo A."/>
            <person name="Liang C."/>
            <person name="Lipzen A."/>
            <person name="Lutzoni F."/>
            <person name="Magnuson J."/>
            <person name="Mondo S."/>
            <person name="Nolan M."/>
            <person name="Ohm R."/>
            <person name="Pangilinan J."/>
            <person name="Park H.-J."/>
            <person name="Ramirez L."/>
            <person name="Alfaro M."/>
            <person name="Sun H."/>
            <person name="Tritt A."/>
            <person name="Yoshinaga Y."/>
            <person name="Zwiers L.-H."/>
            <person name="Turgeon B."/>
            <person name="Goodwin S."/>
            <person name="Spatafora J."/>
            <person name="Crous P."/>
            <person name="Grigoriev I."/>
        </authorList>
    </citation>
    <scope>NUCLEOTIDE SEQUENCE</scope>
    <source>
        <strain evidence="11">CBS 122368</strain>
    </source>
</reference>
<dbReference type="FunFam" id="3.90.15.10:FF:000002">
    <property type="entry name" value="DNA topoisomerase I"/>
    <property type="match status" value="1"/>
</dbReference>
<keyword evidence="12" id="KW-1185">Reference proteome</keyword>
<comment type="similarity">
    <text evidence="2 6 7">Belongs to the type IB topoisomerase family.</text>
</comment>
<dbReference type="Pfam" id="PF02919">
    <property type="entry name" value="Topoisom_I_N"/>
    <property type="match status" value="1"/>
</dbReference>
<dbReference type="InterPro" id="IPR014727">
    <property type="entry name" value="TopoI_cat_a/b-sub_euk"/>
</dbReference>
<dbReference type="GO" id="GO:0005694">
    <property type="term" value="C:chromosome"/>
    <property type="evidence" value="ECO:0007669"/>
    <property type="project" value="InterPro"/>
</dbReference>
<proteinExistence type="inferred from homology"/>
<dbReference type="Gene3D" id="3.90.15.10">
    <property type="entry name" value="Topoisomerase I, Chain A, domain 3"/>
    <property type="match status" value="1"/>
</dbReference>
<dbReference type="CDD" id="cd03488">
    <property type="entry name" value="Topoisomer_IB_N_htopoI_like"/>
    <property type="match status" value="1"/>
</dbReference>
<accession>A0A6A6ITT4</accession>
<keyword evidence="8" id="KW-0175">Coiled coil</keyword>
<keyword evidence="5 6" id="KW-0413">Isomerase</keyword>
<dbReference type="PANTHER" id="PTHR10290:SF3">
    <property type="entry name" value="DNA TOPOISOMERASE 1"/>
    <property type="match status" value="1"/>
</dbReference>
<evidence type="ECO:0000256" key="4">
    <source>
        <dbReference type="ARBA" id="ARBA00023125"/>
    </source>
</evidence>
<dbReference type="InterPro" id="IPR025834">
    <property type="entry name" value="TopoI_C_dom"/>
</dbReference>
<dbReference type="SUPFAM" id="SSF56349">
    <property type="entry name" value="DNA breaking-rejoining enzymes"/>
    <property type="match status" value="1"/>
</dbReference>
<comment type="catalytic activity">
    <reaction evidence="1 6 7">
        <text>ATP-independent breakage of single-stranded DNA, followed by passage and rejoining.</text>
        <dbReference type="EC" id="5.6.2.1"/>
    </reaction>
</comment>
<feature type="region of interest" description="Disordered" evidence="9">
    <location>
        <begin position="1"/>
        <end position="278"/>
    </location>
</feature>
<dbReference type="InterPro" id="IPR008336">
    <property type="entry name" value="TopoI_DNA-bd_euk"/>
</dbReference>
<dbReference type="EC" id="5.6.2.1" evidence="7"/>
<name>A0A6A6ITT4_9PLEO</name>
<dbReference type="GO" id="GO:0007059">
    <property type="term" value="P:chromosome segregation"/>
    <property type="evidence" value="ECO:0007669"/>
    <property type="project" value="TreeGrafter"/>
</dbReference>
<evidence type="ECO:0000256" key="1">
    <source>
        <dbReference type="ARBA" id="ARBA00000213"/>
    </source>
</evidence>
<dbReference type="InterPro" id="IPR014711">
    <property type="entry name" value="TopoI_cat_a-hlx-sub_euk"/>
</dbReference>
<dbReference type="InterPro" id="IPR013034">
    <property type="entry name" value="DNA_topo_DNA_db_N_dom1"/>
</dbReference>
<dbReference type="PROSITE" id="PS52038">
    <property type="entry name" value="TOPO_IB_2"/>
    <property type="match status" value="1"/>
</dbReference>
<dbReference type="InterPro" id="IPR051062">
    <property type="entry name" value="Topoisomerase_IB"/>
</dbReference>
<organism evidence="11 12">
    <name type="scientific">Trematosphaeria pertusa</name>
    <dbReference type="NCBI Taxonomy" id="390896"/>
    <lineage>
        <taxon>Eukaryota</taxon>
        <taxon>Fungi</taxon>
        <taxon>Dikarya</taxon>
        <taxon>Ascomycota</taxon>
        <taxon>Pezizomycotina</taxon>
        <taxon>Dothideomycetes</taxon>
        <taxon>Pleosporomycetidae</taxon>
        <taxon>Pleosporales</taxon>
        <taxon>Massarineae</taxon>
        <taxon>Trematosphaeriaceae</taxon>
        <taxon>Trematosphaeria</taxon>
    </lineage>
</organism>
<evidence type="ECO:0000313" key="11">
    <source>
        <dbReference type="EMBL" id="KAF2253292.1"/>
    </source>
</evidence>
<dbReference type="FunFam" id="1.10.10.41:FF:000001">
    <property type="entry name" value="DNA topoisomerase I"/>
    <property type="match status" value="1"/>
</dbReference>
<dbReference type="Pfam" id="PF14370">
    <property type="entry name" value="Topo_C_assoc"/>
    <property type="match status" value="1"/>
</dbReference>
<dbReference type="InterPro" id="IPR048045">
    <property type="entry name" value="Topoisomer_I_DNA-bd"/>
</dbReference>
<dbReference type="Gene3D" id="1.10.132.10">
    <property type="match status" value="2"/>
</dbReference>
<dbReference type="GO" id="GO:0005730">
    <property type="term" value="C:nucleolus"/>
    <property type="evidence" value="ECO:0007669"/>
    <property type="project" value="TreeGrafter"/>
</dbReference>
<evidence type="ECO:0000256" key="7">
    <source>
        <dbReference type="RuleBase" id="RU365101"/>
    </source>
</evidence>
<dbReference type="PRINTS" id="PR00416">
    <property type="entry name" value="EUTPISMRASEI"/>
</dbReference>
<feature type="compositionally biased region" description="Acidic residues" evidence="9">
    <location>
        <begin position="254"/>
        <end position="263"/>
    </location>
</feature>
<evidence type="ECO:0000256" key="2">
    <source>
        <dbReference type="ARBA" id="ARBA00006645"/>
    </source>
</evidence>
<dbReference type="FunFam" id="1.10.132.10:FF:000003">
    <property type="entry name" value="DNA topoisomerase I"/>
    <property type="match status" value="1"/>
</dbReference>
<dbReference type="FunFam" id="2.170.11.10:FF:000001">
    <property type="entry name" value="DNA topoisomerase I"/>
    <property type="match status" value="1"/>
</dbReference>
<dbReference type="InterPro" id="IPR013500">
    <property type="entry name" value="TopoI_cat_euk"/>
</dbReference>
<dbReference type="GO" id="GO:0003917">
    <property type="term" value="F:DNA topoisomerase type I (single strand cut, ATP-independent) activity"/>
    <property type="evidence" value="ECO:0007669"/>
    <property type="project" value="UniProtKB-UniRule"/>
</dbReference>
<dbReference type="GO" id="GO:0006265">
    <property type="term" value="P:DNA topological change"/>
    <property type="evidence" value="ECO:0007669"/>
    <property type="project" value="UniProtKB-UniRule"/>
</dbReference>
<dbReference type="GO" id="GO:0003677">
    <property type="term" value="F:DNA binding"/>
    <property type="evidence" value="ECO:0007669"/>
    <property type="project" value="UniProtKB-UniRule"/>
</dbReference>
<dbReference type="PANTHER" id="PTHR10290">
    <property type="entry name" value="DNA TOPOISOMERASE I"/>
    <property type="match status" value="1"/>
</dbReference>
<dbReference type="Pfam" id="PF01028">
    <property type="entry name" value="Topoisom_I"/>
    <property type="match status" value="1"/>
</dbReference>
<dbReference type="CDD" id="cd00659">
    <property type="entry name" value="Topo_IB_C"/>
    <property type="match status" value="1"/>
</dbReference>
<dbReference type="EMBL" id="ML987191">
    <property type="protein sequence ID" value="KAF2253292.1"/>
    <property type="molecule type" value="Genomic_DNA"/>
</dbReference>
<protein>
    <recommendedName>
        <fullName evidence="7">DNA topoisomerase I</fullName>
        <ecNumber evidence="7">5.6.2.1</ecNumber>
    </recommendedName>
    <alternativeName>
        <fullName evidence="7">DNA topoisomerase 1</fullName>
    </alternativeName>
</protein>
<dbReference type="InterPro" id="IPR013030">
    <property type="entry name" value="DNA_topo_DNA_db_N_dom2"/>
</dbReference>
<sequence>MSSSDDDTPLVRGRPNGVKSEDRISKSVDQAMDKQIPSNGHVEPGVSVRMGPIEEMDVDTPPTNGNVNGKRKARSSLTNGRSYKEESSSEDDDKPLSKRRRTSQQAKRVMEDSESELSDVPLKARKPPKATAAQIGESSDSDIPLNTRLEKKKESIEKAAAKEAKTIRNKEKAAASKRKPKAAKSESDDDVPLAKKKKQPAKKTPNGVKKDESDSDAPLAKKAQPKKTKVKAEPATPVKKSKGKAKAEEKTAQDEEAEDEEDEYRWWEDPTNGDGTKKWTTLEHNGVVFPPEYEPLPSHVKLIYEGVPVSLHKDAEEVATFYGSMLNSTHNVENPTFNENFFNDFTAILDKTGHGKDKHGNTVKIKKFEKCDFKPIFEWFDSERAKKKALPAAEKKALKAEKEAAEAPYMYCMWDGRKQKVGNFRVEPPGLFRGRGEHPKTGRVKKRVMPEQITINIGKEAKVPEPPAGHRWKEIKHDQEGTWLAMWQENINGAYKYVMLAANSDIKGQSDFKKFEKARELKKHIDRIREDYRRDLKSEKMADRQRATAIYLIDQFALRAGNEKGEDEADTVGCCSLKYEHVTLKPPHFVIFDFLGKDSIRFYDEVTVDPQVFKNLKIFKKAPKTTGDDVFDRLTTSALNKHLTNYMPGLTAKVFRTYNASWTMARLLRDMKAVGSIPEKVKAYNDANREVAILCNHKRTVAASHATSIEKMQERINGLRYQVWRTKHMMMDIDPKIKKKKGAEYFELPEDLDDEWVKQHIDSLVEEQRQKIQKKFEKDNEKLKAEGEKEMKAKELDQRLEVAEELGKKYRKEHKTGKVEAEGKGPTIEKMEANIDKLNQRIETMKVQMEDKEGNKEVALGTSKINYIDPRLTVVFSKKFNVPIERFFSKTLREKFDWAIKSVDENWEF</sequence>
<dbReference type="Gene3D" id="1.10.10.41">
    <property type="entry name" value="Yeast DNA topoisomerase - domain 1"/>
    <property type="match status" value="1"/>
</dbReference>
<dbReference type="SMART" id="SM00435">
    <property type="entry name" value="TOPEUc"/>
    <property type="match status" value="1"/>
</dbReference>
<feature type="active site" description="O-(3'-phospho-DNA)-tyrosine intermediate" evidence="6">
    <location>
        <position position="867"/>
    </location>
</feature>
<evidence type="ECO:0000313" key="12">
    <source>
        <dbReference type="Proteomes" id="UP000800094"/>
    </source>
</evidence>
<comment type="function">
    <text evidence="7">Releases the supercoiling and torsional tension of DNA introduced during the DNA replication and transcription by transiently cleaving and rejoining one strand of the DNA duplex. Introduces a single-strand break via transesterification at the specific target site 5'-[CT]CCTTp site in duplex DNA. The scissile phosphodiester is attacked by the catalytic tyrosine of the enzyme, resulting in the formation of a DNA-(3'-phosphotyrosyl)-enzyme intermediate and the expulsion of a 5'-OH DNA strand. The free DNA strand then undergoes passage around the unbroken strand thus removing DNA supercoils. Finally, in the religation step, the DNA 5'-OH attacks the covalent intermediate to expel the active-site tyrosine and restore the DNA phosphodiester backbone.</text>
</comment>
<dbReference type="AlphaFoldDB" id="A0A6A6ITT4"/>
<feature type="domain" description="DNA topoisomerase I eukaryotic-type" evidence="10">
    <location>
        <begin position="431"/>
        <end position="881"/>
    </location>
</feature>
<dbReference type="RefSeq" id="XP_033688296.1">
    <property type="nucleotide sequence ID" value="XM_033828129.1"/>
</dbReference>
<dbReference type="InterPro" id="IPR001631">
    <property type="entry name" value="TopoI"/>
</dbReference>
<evidence type="ECO:0000256" key="3">
    <source>
        <dbReference type="ARBA" id="ARBA00023029"/>
    </source>
</evidence>
<dbReference type="SUPFAM" id="SSF56741">
    <property type="entry name" value="Eukaryotic DNA topoisomerase I, N-terminal DNA-binding fragment"/>
    <property type="match status" value="1"/>
</dbReference>
<dbReference type="Proteomes" id="UP000800094">
    <property type="component" value="Unassembled WGS sequence"/>
</dbReference>
<feature type="compositionally biased region" description="Basic and acidic residues" evidence="9">
    <location>
        <begin position="148"/>
        <end position="174"/>
    </location>
</feature>
<evidence type="ECO:0000259" key="10">
    <source>
        <dbReference type="SMART" id="SM00435"/>
    </source>
</evidence>
<dbReference type="Gene3D" id="2.170.11.10">
    <property type="entry name" value="DNA Topoisomerase I, domain 2"/>
    <property type="match status" value="1"/>
</dbReference>
<evidence type="ECO:0000256" key="6">
    <source>
        <dbReference type="PROSITE-ProRule" id="PRU01382"/>
    </source>
</evidence>
<dbReference type="GO" id="GO:0006338">
    <property type="term" value="P:chromatin remodeling"/>
    <property type="evidence" value="ECO:0007669"/>
    <property type="project" value="UniProtKB-ARBA"/>
</dbReference>
<dbReference type="OrthoDB" id="47179at2759"/>
<evidence type="ECO:0000256" key="8">
    <source>
        <dbReference type="SAM" id="Coils"/>
    </source>
</evidence>
<evidence type="ECO:0000256" key="5">
    <source>
        <dbReference type="ARBA" id="ARBA00023235"/>
    </source>
</evidence>
<feature type="coiled-coil region" evidence="8">
    <location>
        <begin position="793"/>
        <end position="855"/>
    </location>
</feature>
<keyword evidence="3 6" id="KW-0799">Topoisomerase</keyword>